<dbReference type="KEGG" id="mrr:Moror_7198"/>
<dbReference type="AlphaFoldDB" id="V2XAK7"/>
<evidence type="ECO:0000256" key="5">
    <source>
        <dbReference type="ARBA" id="ARBA00023014"/>
    </source>
</evidence>
<dbReference type="EMBL" id="AWSO01000052">
    <property type="protein sequence ID" value="ESK96208.1"/>
    <property type="molecule type" value="Genomic_DNA"/>
</dbReference>
<keyword evidence="3" id="KW-0809">Transit peptide</keyword>
<keyword evidence="4" id="KW-0408">Iron</keyword>
<dbReference type="Pfam" id="PF09243">
    <property type="entry name" value="Rsm22"/>
    <property type="match status" value="2"/>
</dbReference>
<feature type="compositionally biased region" description="Basic and acidic residues" evidence="8">
    <location>
        <begin position="615"/>
        <end position="642"/>
    </location>
</feature>
<dbReference type="OrthoDB" id="421327at2759"/>
<evidence type="ECO:0000256" key="3">
    <source>
        <dbReference type="ARBA" id="ARBA00022946"/>
    </source>
</evidence>
<dbReference type="InterPro" id="IPR052571">
    <property type="entry name" value="Mt_RNA_Methyltransferase"/>
</dbReference>
<keyword evidence="2" id="KW-0479">Metal-binding</keyword>
<feature type="region of interest" description="Disordered" evidence="8">
    <location>
        <begin position="544"/>
        <end position="642"/>
    </location>
</feature>
<evidence type="ECO:0000313" key="9">
    <source>
        <dbReference type="EMBL" id="ESK96208.1"/>
    </source>
</evidence>
<proteinExistence type="predicted"/>
<dbReference type="GO" id="GO:0046872">
    <property type="term" value="F:metal ion binding"/>
    <property type="evidence" value="ECO:0007669"/>
    <property type="project" value="UniProtKB-KW"/>
</dbReference>
<name>V2XAK7_MONRO</name>
<comment type="subcellular location">
    <subcellularLocation>
        <location evidence="1">Mitochondrion</location>
    </subcellularLocation>
</comment>
<dbReference type="Proteomes" id="UP000017559">
    <property type="component" value="Unassembled WGS sequence"/>
</dbReference>
<dbReference type="PANTHER" id="PTHR13184">
    <property type="entry name" value="37S RIBOSOMAL PROTEIN S22"/>
    <property type="match status" value="1"/>
</dbReference>
<evidence type="ECO:0000256" key="2">
    <source>
        <dbReference type="ARBA" id="ARBA00022723"/>
    </source>
</evidence>
<comment type="function">
    <text evidence="7">Mitochondrial ribosome (mitoribosome) assembly factor. Binds at the interface of the head and body domains of the mitochondrial small ribosomal subunit (mt-SSU), occluding the mRNA channel and preventing compaction of the head domain towards the body. Probable inactive methyltransferase: retains the characteristic folding and ability to bind S-adenosyl-L-methionine, but it probably lost its methyltransferase activity.</text>
</comment>
<evidence type="ECO:0000256" key="1">
    <source>
        <dbReference type="ARBA" id="ARBA00004173"/>
    </source>
</evidence>
<protein>
    <submittedName>
        <fullName evidence="9">3-methyl-2-oxobutanoate hydroxymethyltransferase</fullName>
    </submittedName>
</protein>
<dbReference type="GO" id="GO:0008168">
    <property type="term" value="F:methyltransferase activity"/>
    <property type="evidence" value="ECO:0007669"/>
    <property type="project" value="UniProtKB-KW"/>
</dbReference>
<evidence type="ECO:0000313" key="10">
    <source>
        <dbReference type="Proteomes" id="UP000017559"/>
    </source>
</evidence>
<dbReference type="HOGENOM" id="CLU_019579_0_0_1"/>
<evidence type="ECO:0000256" key="7">
    <source>
        <dbReference type="ARBA" id="ARBA00045681"/>
    </source>
</evidence>
<accession>V2XAK7</accession>
<dbReference type="InterPro" id="IPR015324">
    <property type="entry name" value="Ribosomal_Rsm22-like"/>
</dbReference>
<reference evidence="9 10" key="1">
    <citation type="journal article" date="2014" name="BMC Genomics">
        <title>Genome and secretome analysis of the hemibiotrophic fungal pathogen, Moniliophthora roreri, which causes frosty pod rot disease of cacao: mechanisms of the biotrophic and necrotrophic phases.</title>
        <authorList>
            <person name="Meinhardt L.W."/>
            <person name="Costa G.G.L."/>
            <person name="Thomazella D.P.T."/>
            <person name="Teixeira P.J.P.L."/>
            <person name="Carazzolle M.F."/>
            <person name="Schuster S.C."/>
            <person name="Carlson J.E."/>
            <person name="Guiltinan M.J."/>
            <person name="Mieczkowski P."/>
            <person name="Farmer A."/>
            <person name="Ramaraj T."/>
            <person name="Crozier J."/>
            <person name="Davis R.E."/>
            <person name="Shao J."/>
            <person name="Melnick R.L."/>
            <person name="Pereira G.A.G."/>
            <person name="Bailey B.A."/>
        </authorList>
    </citation>
    <scope>NUCLEOTIDE SEQUENCE [LARGE SCALE GENOMIC DNA]</scope>
    <source>
        <strain evidence="9 10">MCA 2997</strain>
    </source>
</reference>
<dbReference type="GO" id="GO:0003735">
    <property type="term" value="F:structural constituent of ribosome"/>
    <property type="evidence" value="ECO:0007669"/>
    <property type="project" value="TreeGrafter"/>
</dbReference>
<dbReference type="STRING" id="1381753.V2XAK7"/>
<gene>
    <name evidence="9" type="ORF">Moror_7198</name>
</gene>
<keyword evidence="5" id="KW-0411">Iron-sulfur</keyword>
<dbReference type="GO" id="GO:0051536">
    <property type="term" value="F:iron-sulfur cluster binding"/>
    <property type="evidence" value="ECO:0007669"/>
    <property type="project" value="UniProtKB-KW"/>
</dbReference>
<keyword evidence="10" id="KW-1185">Reference proteome</keyword>
<keyword evidence="6" id="KW-0496">Mitochondrion</keyword>
<dbReference type="GO" id="GO:0032259">
    <property type="term" value="P:methylation"/>
    <property type="evidence" value="ECO:0007669"/>
    <property type="project" value="UniProtKB-KW"/>
</dbReference>
<comment type="caution">
    <text evidence="9">The sequence shown here is derived from an EMBL/GenBank/DDBJ whole genome shotgun (WGS) entry which is preliminary data.</text>
</comment>
<organism evidence="9 10">
    <name type="scientific">Moniliophthora roreri (strain MCA 2997)</name>
    <name type="common">Cocoa frosty pod rot fungus</name>
    <name type="synonym">Crinipellis roreri</name>
    <dbReference type="NCBI Taxonomy" id="1381753"/>
    <lineage>
        <taxon>Eukaryota</taxon>
        <taxon>Fungi</taxon>
        <taxon>Dikarya</taxon>
        <taxon>Basidiomycota</taxon>
        <taxon>Agaricomycotina</taxon>
        <taxon>Agaricomycetes</taxon>
        <taxon>Agaricomycetidae</taxon>
        <taxon>Agaricales</taxon>
        <taxon>Marasmiineae</taxon>
        <taxon>Marasmiaceae</taxon>
        <taxon>Moniliophthora</taxon>
    </lineage>
</organism>
<sequence length="642" mass="71753">MRCAARKVLRNVPLTSFQKFSTTHSAARHLNPPLNLDPSLQALLQDVDIALTRHKTPAPSPPRELDVLPPETTGITLRKASLGENWDSAEFLERKSPAAAFGSQRIGSVLLPLELQSSINALISESDKPLLHVDAERLFKASEEGDGEWNTSYDTKYRSRAKALEHSERDGTAFATVALPAHYSAIKSVFEHLKHRMGPGYHVSRVIDWGAGTGSGLWAAFHTFQQSNVQKHSGDPEATKFSDSTLKSYLAIEKRPGLVTIGKRLLLDVKSGNTAVSWQKSFHDDDNIPQSLGHDTLALSAFYLSSLPTHLARKQLVKEMWESGAHTLVLIDHNNMTGFENIAEARKLMLAMGRKEMQDPKSADWPIRGSHVVAPCPHDGECPLYDPGSTRLVCGFSQRLQTPSFIRRTKHSKAGYEDIGYSYIIIRRGERPSNTTTQSGRVGAVGRRQMVKEAEANVPIRELALHNDQEPYALEEPDEHPKIVRIDAEKPKVPLREDLDATLRQEAFYWPRLVFPPLKKSGHVILDSCTAEGKIMRLTIPKSQGKQPYYDARKSSWGDIFPHAPKNQPQERVQPKRAKREGGPTTTKGSDIGKRRGLGRQKGKISYESLGENLQETRKKSRRDTTSKVGKVEKDTLEHLWL</sequence>
<dbReference type="PANTHER" id="PTHR13184:SF5">
    <property type="entry name" value="METHYLTRANSFERASE-LIKE PROTEIN 17, MITOCHONDRIAL"/>
    <property type="match status" value="1"/>
</dbReference>
<evidence type="ECO:0000256" key="4">
    <source>
        <dbReference type="ARBA" id="ARBA00023004"/>
    </source>
</evidence>
<evidence type="ECO:0000256" key="6">
    <source>
        <dbReference type="ARBA" id="ARBA00023128"/>
    </source>
</evidence>
<dbReference type="GO" id="GO:0006412">
    <property type="term" value="P:translation"/>
    <property type="evidence" value="ECO:0007669"/>
    <property type="project" value="InterPro"/>
</dbReference>
<evidence type="ECO:0000256" key="8">
    <source>
        <dbReference type="SAM" id="MobiDB-lite"/>
    </source>
</evidence>
<dbReference type="GO" id="GO:0005763">
    <property type="term" value="C:mitochondrial small ribosomal subunit"/>
    <property type="evidence" value="ECO:0007669"/>
    <property type="project" value="TreeGrafter"/>
</dbReference>